<evidence type="ECO:0000313" key="1">
    <source>
        <dbReference type="EMBL" id="TQE11020.1"/>
    </source>
</evidence>
<dbReference type="Proteomes" id="UP000315295">
    <property type="component" value="Unassembled WGS sequence"/>
</dbReference>
<evidence type="ECO:0000313" key="2">
    <source>
        <dbReference type="Proteomes" id="UP000315295"/>
    </source>
</evidence>
<comment type="caution">
    <text evidence="1">The sequence shown here is derived from an EMBL/GenBank/DDBJ whole genome shotgun (WGS) entry which is preliminary data.</text>
</comment>
<dbReference type="EMBL" id="VIEB01000034">
    <property type="protein sequence ID" value="TQE11020.1"/>
    <property type="molecule type" value="Genomic_DNA"/>
</dbReference>
<name>A0A540NKJ5_MALBA</name>
<dbReference type="AlphaFoldDB" id="A0A540NKJ5"/>
<reference evidence="1 2" key="1">
    <citation type="journal article" date="2019" name="G3 (Bethesda)">
        <title>Sequencing of a Wild Apple (Malus baccata) Genome Unravels the Differences Between Cultivated and Wild Apple Species Regarding Disease Resistance and Cold Tolerance.</title>
        <authorList>
            <person name="Chen X."/>
        </authorList>
    </citation>
    <scope>NUCLEOTIDE SEQUENCE [LARGE SCALE GENOMIC DNA]</scope>
    <source>
        <strain evidence="2">cv. Shandingzi</strain>
        <tissue evidence="1">Leaves</tissue>
    </source>
</reference>
<gene>
    <name evidence="1" type="ORF">C1H46_003435</name>
</gene>
<protein>
    <submittedName>
        <fullName evidence="1">Uncharacterized protein</fullName>
    </submittedName>
</protein>
<keyword evidence="2" id="KW-1185">Reference proteome</keyword>
<proteinExistence type="predicted"/>
<sequence length="73" mass="8430">MYRNTTNVEGSTVEFLSRVNATSHKLALVGSPIPETEIIDVIMENVDRHYKDKVIREAFMALWLHTWANMLQP</sequence>
<accession>A0A540NKJ5</accession>
<organism evidence="1 2">
    <name type="scientific">Malus baccata</name>
    <name type="common">Siberian crab apple</name>
    <name type="synonym">Pyrus baccata</name>
    <dbReference type="NCBI Taxonomy" id="106549"/>
    <lineage>
        <taxon>Eukaryota</taxon>
        <taxon>Viridiplantae</taxon>
        <taxon>Streptophyta</taxon>
        <taxon>Embryophyta</taxon>
        <taxon>Tracheophyta</taxon>
        <taxon>Spermatophyta</taxon>
        <taxon>Magnoliopsida</taxon>
        <taxon>eudicotyledons</taxon>
        <taxon>Gunneridae</taxon>
        <taxon>Pentapetalae</taxon>
        <taxon>rosids</taxon>
        <taxon>fabids</taxon>
        <taxon>Rosales</taxon>
        <taxon>Rosaceae</taxon>
        <taxon>Amygdaloideae</taxon>
        <taxon>Maleae</taxon>
        <taxon>Malus</taxon>
    </lineage>
</organism>